<sequence>MKEVEIWDYGIKWGITQNPTLPTNLEKWTNENFTHIIQHSFVPDRPVKSIVLSVKSVLITELSFSEDHAAEISSWIELLIQQQIYPLQI</sequence>
<evidence type="ECO:0000313" key="2">
    <source>
        <dbReference type="Proteomes" id="UP000266861"/>
    </source>
</evidence>
<dbReference type="Proteomes" id="UP000266861">
    <property type="component" value="Unassembled WGS sequence"/>
</dbReference>
<dbReference type="EMBL" id="PQFF01000379">
    <property type="protein sequence ID" value="RHZ54357.1"/>
    <property type="molecule type" value="Genomic_DNA"/>
</dbReference>
<protein>
    <submittedName>
        <fullName evidence="1">Uncharacterized protein</fullName>
    </submittedName>
</protein>
<comment type="caution">
    <text evidence="1">The sequence shown here is derived from an EMBL/GenBank/DDBJ whole genome shotgun (WGS) entry which is preliminary data.</text>
</comment>
<evidence type="ECO:0000313" key="1">
    <source>
        <dbReference type="EMBL" id="RHZ54357.1"/>
    </source>
</evidence>
<dbReference type="OrthoDB" id="6359816at2759"/>
<organism evidence="1 2">
    <name type="scientific">Diversispora epigaea</name>
    <dbReference type="NCBI Taxonomy" id="1348612"/>
    <lineage>
        <taxon>Eukaryota</taxon>
        <taxon>Fungi</taxon>
        <taxon>Fungi incertae sedis</taxon>
        <taxon>Mucoromycota</taxon>
        <taxon>Glomeromycotina</taxon>
        <taxon>Glomeromycetes</taxon>
        <taxon>Diversisporales</taxon>
        <taxon>Diversisporaceae</taxon>
        <taxon>Diversispora</taxon>
    </lineage>
</organism>
<gene>
    <name evidence="1" type="ORF">Glove_428g40</name>
</gene>
<accession>A0A397GUR5</accession>
<dbReference type="AlphaFoldDB" id="A0A397GUR5"/>
<proteinExistence type="predicted"/>
<name>A0A397GUR5_9GLOM</name>
<keyword evidence="2" id="KW-1185">Reference proteome</keyword>
<reference evidence="1 2" key="1">
    <citation type="submission" date="2018-08" db="EMBL/GenBank/DDBJ databases">
        <title>Genome and evolution of the arbuscular mycorrhizal fungus Diversispora epigaea (formerly Glomus versiforme) and its bacterial endosymbionts.</title>
        <authorList>
            <person name="Sun X."/>
            <person name="Fei Z."/>
            <person name="Harrison M."/>
        </authorList>
    </citation>
    <scope>NUCLEOTIDE SEQUENCE [LARGE SCALE GENOMIC DNA]</scope>
    <source>
        <strain evidence="1 2">IT104</strain>
    </source>
</reference>